<feature type="binding site" evidence="10">
    <location>
        <begin position="225"/>
        <end position="227"/>
    </location>
    <ligand>
        <name>FAD</name>
        <dbReference type="ChEBI" id="CHEBI:57692"/>
    </ligand>
</feature>
<dbReference type="PANTHER" id="PTHR13914:SF0">
    <property type="entry name" value="PROLINE DEHYDROGENASE 1, MITOCHONDRIAL"/>
    <property type="match status" value="1"/>
</dbReference>
<evidence type="ECO:0000256" key="1">
    <source>
        <dbReference type="ARBA" id="ARBA00004739"/>
    </source>
</evidence>
<evidence type="ECO:0000256" key="3">
    <source>
        <dbReference type="ARBA" id="ARBA00022630"/>
    </source>
</evidence>
<keyword evidence="6" id="KW-0560">Oxidoreductase</keyword>
<dbReference type="Pfam" id="PF01619">
    <property type="entry name" value="Pro_dh"/>
    <property type="match status" value="1"/>
</dbReference>
<dbReference type="UniPathway" id="UPA00261">
    <property type="reaction ID" value="UER00373"/>
</dbReference>
<feature type="domain" description="Proline dehydrogenase" evidence="11">
    <location>
        <begin position="83"/>
        <end position="334"/>
    </location>
</feature>
<keyword evidence="5 10" id="KW-0274">FAD</keyword>
<dbReference type="SUPFAM" id="SSF51730">
    <property type="entry name" value="FAD-linked oxidoreductase"/>
    <property type="match status" value="1"/>
</dbReference>
<keyword evidence="4 10" id="KW-0547">Nucleotide-binding</keyword>
<gene>
    <name evidence="12" type="ORF">LX16_4158</name>
</gene>
<dbReference type="Gene3D" id="3.20.20.220">
    <property type="match status" value="1"/>
</dbReference>
<feature type="binding site" evidence="10">
    <location>
        <position position="173"/>
    </location>
    <ligand>
        <name>FAD</name>
        <dbReference type="ChEBI" id="CHEBI:57692"/>
    </ligand>
</feature>
<evidence type="ECO:0000313" key="13">
    <source>
        <dbReference type="Proteomes" id="UP000321617"/>
    </source>
</evidence>
<evidence type="ECO:0000256" key="7">
    <source>
        <dbReference type="ARBA" id="ARBA00023062"/>
    </source>
</evidence>
<dbReference type="PANTHER" id="PTHR13914">
    <property type="entry name" value="PROLINE OXIDASE"/>
    <property type="match status" value="1"/>
</dbReference>
<evidence type="ECO:0000259" key="11">
    <source>
        <dbReference type="Pfam" id="PF01619"/>
    </source>
</evidence>
<proteinExistence type="predicted"/>
<protein>
    <recommendedName>
        <fullName evidence="2">proline dehydrogenase</fullName>
        <ecNumber evidence="2">1.5.5.2</ecNumber>
    </recommendedName>
</protein>
<dbReference type="EC" id="1.5.5.2" evidence="2"/>
<comment type="cofactor">
    <cofactor evidence="10">
        <name>FAD</name>
        <dbReference type="ChEBI" id="CHEBI:57692"/>
    </cofactor>
    <text evidence="10">Binds 1 FAD per subunit.</text>
</comment>
<reference evidence="12 13" key="1">
    <citation type="journal article" date="2013" name="Stand. Genomic Sci.">
        <title>Genomic Encyclopedia of Type Strains, Phase I: The one thousand microbial genomes (KMG-I) project.</title>
        <authorList>
            <person name="Kyrpides N.C."/>
            <person name="Woyke T."/>
            <person name="Eisen J.A."/>
            <person name="Garrity G."/>
            <person name="Lilburn T.G."/>
            <person name="Beck B.J."/>
            <person name="Whitman W.B."/>
            <person name="Hugenholtz P."/>
            <person name="Klenk H.P."/>
        </authorList>
    </citation>
    <scope>NUCLEOTIDE SEQUENCE [LARGE SCALE GENOMIC DNA]</scope>
    <source>
        <strain evidence="12 13">DSM 45044</strain>
    </source>
</reference>
<feature type="binding site" evidence="9">
    <location>
        <position position="326"/>
    </location>
    <ligand>
        <name>substrate</name>
    </ligand>
</feature>
<evidence type="ECO:0000256" key="5">
    <source>
        <dbReference type="ARBA" id="ARBA00022827"/>
    </source>
</evidence>
<dbReference type="GO" id="GO:0004657">
    <property type="term" value="F:proline dehydrogenase activity"/>
    <property type="evidence" value="ECO:0007669"/>
    <property type="project" value="UniProtKB-EC"/>
</dbReference>
<comment type="pathway">
    <text evidence="1">Amino-acid degradation; L-proline degradation into L-glutamate; L-glutamate from L-proline: step 1/2.</text>
</comment>
<evidence type="ECO:0000256" key="6">
    <source>
        <dbReference type="ARBA" id="ARBA00023002"/>
    </source>
</evidence>
<feature type="binding site" evidence="10">
    <location>
        <position position="201"/>
    </location>
    <ligand>
        <name>FAD</name>
        <dbReference type="ChEBI" id="CHEBI:57692"/>
    </ligand>
</feature>
<dbReference type="EMBL" id="VLLL01000007">
    <property type="protein sequence ID" value="TWJ10736.1"/>
    <property type="molecule type" value="Genomic_DNA"/>
</dbReference>
<dbReference type="AlphaFoldDB" id="A0A562UYP6"/>
<evidence type="ECO:0000256" key="2">
    <source>
        <dbReference type="ARBA" id="ARBA00012695"/>
    </source>
</evidence>
<feature type="binding site" evidence="9">
    <location>
        <position position="138"/>
    </location>
    <ligand>
        <name>substrate</name>
    </ligand>
</feature>
<organism evidence="12 13">
    <name type="scientific">Stackebrandtia albiflava</name>
    <dbReference type="NCBI Taxonomy" id="406432"/>
    <lineage>
        <taxon>Bacteria</taxon>
        <taxon>Bacillati</taxon>
        <taxon>Actinomycetota</taxon>
        <taxon>Actinomycetes</taxon>
        <taxon>Glycomycetales</taxon>
        <taxon>Glycomycetaceae</taxon>
        <taxon>Stackebrandtia</taxon>
    </lineage>
</organism>
<evidence type="ECO:0000256" key="10">
    <source>
        <dbReference type="PIRSR" id="PIRSR000196-2"/>
    </source>
</evidence>
<feature type="binding site" evidence="10">
    <location>
        <begin position="264"/>
        <end position="265"/>
    </location>
    <ligand>
        <name>FAD</name>
        <dbReference type="ChEBI" id="CHEBI:57692"/>
    </ligand>
</feature>
<dbReference type="Proteomes" id="UP000321617">
    <property type="component" value="Unassembled WGS sequence"/>
</dbReference>
<evidence type="ECO:0000256" key="8">
    <source>
        <dbReference type="ARBA" id="ARBA00048779"/>
    </source>
</evidence>
<evidence type="ECO:0000313" key="12">
    <source>
        <dbReference type="EMBL" id="TWJ10736.1"/>
    </source>
</evidence>
<name>A0A562UYP6_9ACTN</name>
<dbReference type="GO" id="GO:0010133">
    <property type="term" value="P:L-proline catabolic process to L-glutamate"/>
    <property type="evidence" value="ECO:0007669"/>
    <property type="project" value="UniProtKB-UniPathway"/>
</dbReference>
<sequence length="346" mass="38610">MAPVAPQVARGAAATARAVLHHTGTLPRATFTFRADTLAVMLRSIILAAARSSRMEKLVATAPVSRNIVSNYVAGTRTEDALRVTRELVEGGLKVTLDYLGEDTFHTHQAEATRDEYLRLLASLRADGLTPAAEVSVKLSALGQRFDEEMSVRLAEEICAAAETSGTTVTIDMEDHTVTDTTLDAIHRLRETYPGTGAVLQSYLRRTEADCREFAAKGSRVRLCKGAYAEPESVAYQSRLDIDRSYVRCLNALMRGDGYPMLATHDPRLVEIGIDRAKWFDRGPHSFEFQMLYGIRPEEQRRLADEGYQVRVYVPYGDEWYGYLMRRMAEKPANLGLFLRSLGRKV</sequence>
<dbReference type="InterPro" id="IPR008219">
    <property type="entry name" value="PRODH_bac_arc"/>
</dbReference>
<comment type="catalytic activity">
    <reaction evidence="8">
        <text>L-proline + a quinone = (S)-1-pyrroline-5-carboxylate + a quinol + H(+)</text>
        <dbReference type="Rhea" id="RHEA:23784"/>
        <dbReference type="ChEBI" id="CHEBI:15378"/>
        <dbReference type="ChEBI" id="CHEBI:17388"/>
        <dbReference type="ChEBI" id="CHEBI:24646"/>
        <dbReference type="ChEBI" id="CHEBI:60039"/>
        <dbReference type="ChEBI" id="CHEBI:132124"/>
        <dbReference type="EC" id="1.5.5.2"/>
    </reaction>
</comment>
<dbReference type="GO" id="GO:0000166">
    <property type="term" value="F:nucleotide binding"/>
    <property type="evidence" value="ECO:0007669"/>
    <property type="project" value="UniProtKB-KW"/>
</dbReference>
<dbReference type="InterPro" id="IPR002872">
    <property type="entry name" value="Proline_DH_dom"/>
</dbReference>
<dbReference type="InterPro" id="IPR029041">
    <property type="entry name" value="FAD-linked_oxidoreductase-like"/>
</dbReference>
<feature type="binding site" evidence="9">
    <location>
        <position position="327"/>
    </location>
    <ligand>
        <name>substrate</name>
    </ligand>
</feature>
<accession>A0A562UYP6</accession>
<keyword evidence="3" id="KW-0285">Flavoprotein</keyword>
<evidence type="ECO:0000256" key="4">
    <source>
        <dbReference type="ARBA" id="ARBA00022741"/>
    </source>
</evidence>
<keyword evidence="7" id="KW-0642">Proline metabolism</keyword>
<comment type="caution">
    <text evidence="12">The sequence shown here is derived from an EMBL/GenBank/DDBJ whole genome shotgun (WGS) entry which is preliminary data.</text>
</comment>
<dbReference type="InterPro" id="IPR015659">
    <property type="entry name" value="Proline_oxidase"/>
</dbReference>
<keyword evidence="13" id="KW-1185">Reference proteome</keyword>
<dbReference type="PIRSF" id="PIRSF000196">
    <property type="entry name" value="Pro_dehydrog"/>
    <property type="match status" value="1"/>
</dbReference>
<evidence type="ECO:0000256" key="9">
    <source>
        <dbReference type="PIRSR" id="PIRSR000196-1"/>
    </source>
</evidence>